<keyword evidence="1" id="KW-0812">Transmembrane</keyword>
<name>A0AAV4GDA9_9GAST</name>
<keyword evidence="3" id="KW-1185">Reference proteome</keyword>
<dbReference type="AlphaFoldDB" id="A0AAV4GDA9"/>
<gene>
    <name evidence="2" type="ORF">ElyMa_000631300</name>
</gene>
<comment type="caution">
    <text evidence="2">The sequence shown here is derived from an EMBL/GenBank/DDBJ whole genome shotgun (WGS) entry which is preliminary data.</text>
</comment>
<organism evidence="2 3">
    <name type="scientific">Elysia marginata</name>
    <dbReference type="NCBI Taxonomy" id="1093978"/>
    <lineage>
        <taxon>Eukaryota</taxon>
        <taxon>Metazoa</taxon>
        <taxon>Spiralia</taxon>
        <taxon>Lophotrochozoa</taxon>
        <taxon>Mollusca</taxon>
        <taxon>Gastropoda</taxon>
        <taxon>Heterobranchia</taxon>
        <taxon>Euthyneura</taxon>
        <taxon>Panpulmonata</taxon>
        <taxon>Sacoglossa</taxon>
        <taxon>Placobranchoidea</taxon>
        <taxon>Plakobranchidae</taxon>
        <taxon>Elysia</taxon>
    </lineage>
</organism>
<sequence>MAKSDEDTDPAAMVLIPVVRQGLVDVAVVVVIVISVQVVVEVVEVEVVMVMEVILSSAPNLTALGIKDSKP</sequence>
<accession>A0AAV4GDA9</accession>
<dbReference type="EMBL" id="BMAT01001282">
    <property type="protein sequence ID" value="GFR82626.1"/>
    <property type="molecule type" value="Genomic_DNA"/>
</dbReference>
<protein>
    <submittedName>
        <fullName evidence="2">Uncharacterized protein</fullName>
    </submittedName>
</protein>
<keyword evidence="1" id="KW-1133">Transmembrane helix</keyword>
<evidence type="ECO:0000256" key="1">
    <source>
        <dbReference type="SAM" id="Phobius"/>
    </source>
</evidence>
<evidence type="ECO:0000313" key="3">
    <source>
        <dbReference type="Proteomes" id="UP000762676"/>
    </source>
</evidence>
<proteinExistence type="predicted"/>
<feature type="transmembrane region" description="Helical" evidence="1">
    <location>
        <begin position="12"/>
        <end position="35"/>
    </location>
</feature>
<keyword evidence="1" id="KW-0472">Membrane</keyword>
<reference evidence="2 3" key="1">
    <citation type="journal article" date="2021" name="Elife">
        <title>Chloroplast acquisition without the gene transfer in kleptoplastic sea slugs, Plakobranchus ocellatus.</title>
        <authorList>
            <person name="Maeda T."/>
            <person name="Takahashi S."/>
            <person name="Yoshida T."/>
            <person name="Shimamura S."/>
            <person name="Takaki Y."/>
            <person name="Nagai Y."/>
            <person name="Toyoda A."/>
            <person name="Suzuki Y."/>
            <person name="Arimoto A."/>
            <person name="Ishii H."/>
            <person name="Satoh N."/>
            <person name="Nishiyama T."/>
            <person name="Hasebe M."/>
            <person name="Maruyama T."/>
            <person name="Minagawa J."/>
            <person name="Obokata J."/>
            <person name="Shigenobu S."/>
        </authorList>
    </citation>
    <scope>NUCLEOTIDE SEQUENCE [LARGE SCALE GENOMIC DNA]</scope>
</reference>
<dbReference type="Proteomes" id="UP000762676">
    <property type="component" value="Unassembled WGS sequence"/>
</dbReference>
<evidence type="ECO:0000313" key="2">
    <source>
        <dbReference type="EMBL" id="GFR82626.1"/>
    </source>
</evidence>